<evidence type="ECO:0000313" key="3">
    <source>
        <dbReference type="Proteomes" id="UP000677918"/>
    </source>
</evidence>
<name>A0A8J4M154_9BACL</name>
<keyword evidence="3" id="KW-1185">Reference proteome</keyword>
<dbReference type="EMBL" id="BOVK01000006">
    <property type="protein sequence ID" value="GIQ67745.1"/>
    <property type="molecule type" value="Genomic_DNA"/>
</dbReference>
<dbReference type="SUPFAM" id="SSF69572">
    <property type="entry name" value="Activating enzymes of the ubiquitin-like proteins"/>
    <property type="match status" value="1"/>
</dbReference>
<sequence length="252" mass="27376">MNAQFERNLGVLSPEDMNKLKESRIAIAGCGCIGGFSAELLTRLGIGALRIADPDIFDVTNINRQCAATHETVGMPKVDAMRKHLQAIQPEINLDMWNESVMESNADAFVADADYVVDAIDYFAFPHAVALHRAARRHGKPVITAAALGFGTSVLAFHPQGMTLEAYVGIDESTPLHELEGAVIPASRYATHLPSYVTAEQIKAWLQSRHIPTISVGQALGPGVLVSKLVLHLLGRQEPQYVPDSFQLQLEA</sequence>
<feature type="domain" description="THIF-type NAD/FAD binding fold" evidence="1">
    <location>
        <begin position="6"/>
        <end position="196"/>
    </location>
</feature>
<dbReference type="RefSeq" id="WP_244864954.1">
    <property type="nucleotide sequence ID" value="NZ_BOVK01000006.1"/>
</dbReference>
<organism evidence="2 3">
    <name type="scientific">Xylanibacillus composti</name>
    <dbReference type="NCBI Taxonomy" id="1572762"/>
    <lineage>
        <taxon>Bacteria</taxon>
        <taxon>Bacillati</taxon>
        <taxon>Bacillota</taxon>
        <taxon>Bacilli</taxon>
        <taxon>Bacillales</taxon>
        <taxon>Paenibacillaceae</taxon>
        <taxon>Xylanibacillus</taxon>
    </lineage>
</organism>
<dbReference type="InterPro" id="IPR000594">
    <property type="entry name" value="ThiF_NAD_FAD-bd"/>
</dbReference>
<dbReference type="PANTHER" id="PTHR43267:SF1">
    <property type="entry name" value="TRNA THREONYLCARBAMOYLADENOSINE DEHYDRATASE"/>
    <property type="match status" value="1"/>
</dbReference>
<reference evidence="2" key="1">
    <citation type="submission" date="2021-04" db="EMBL/GenBank/DDBJ databases">
        <title>Draft genome sequence of Xylanibacillus composti strain K13.</title>
        <authorList>
            <person name="Uke A."/>
            <person name="Chhe C."/>
            <person name="Baramee S."/>
            <person name="Kosugi A."/>
        </authorList>
    </citation>
    <scope>NUCLEOTIDE SEQUENCE</scope>
    <source>
        <strain evidence="2">K13</strain>
    </source>
</reference>
<dbReference type="Pfam" id="PF00899">
    <property type="entry name" value="ThiF"/>
    <property type="match status" value="1"/>
</dbReference>
<evidence type="ECO:0000313" key="2">
    <source>
        <dbReference type="EMBL" id="GIQ67745.1"/>
    </source>
</evidence>
<accession>A0A8J4M154</accession>
<dbReference type="GO" id="GO:0061504">
    <property type="term" value="P:cyclic threonylcarbamoyladenosine biosynthetic process"/>
    <property type="evidence" value="ECO:0007669"/>
    <property type="project" value="TreeGrafter"/>
</dbReference>
<dbReference type="GO" id="GO:0008641">
    <property type="term" value="F:ubiquitin-like modifier activating enzyme activity"/>
    <property type="evidence" value="ECO:0007669"/>
    <property type="project" value="InterPro"/>
</dbReference>
<gene>
    <name evidence="2" type="ORF">XYCOK13_05690</name>
</gene>
<evidence type="ECO:0000259" key="1">
    <source>
        <dbReference type="Pfam" id="PF00899"/>
    </source>
</evidence>
<comment type="caution">
    <text evidence="2">The sequence shown here is derived from an EMBL/GenBank/DDBJ whole genome shotgun (WGS) entry which is preliminary data.</text>
</comment>
<dbReference type="InterPro" id="IPR035985">
    <property type="entry name" value="Ubiquitin-activating_enz"/>
</dbReference>
<proteinExistence type="predicted"/>
<dbReference type="Gene3D" id="3.40.50.720">
    <property type="entry name" value="NAD(P)-binding Rossmann-like Domain"/>
    <property type="match status" value="1"/>
</dbReference>
<dbReference type="InterPro" id="IPR045886">
    <property type="entry name" value="ThiF/MoeB/HesA"/>
</dbReference>
<protein>
    <recommendedName>
        <fullName evidence="1">THIF-type NAD/FAD binding fold domain-containing protein</fullName>
    </recommendedName>
</protein>
<dbReference type="AlphaFoldDB" id="A0A8J4M154"/>
<dbReference type="Proteomes" id="UP000677918">
    <property type="component" value="Unassembled WGS sequence"/>
</dbReference>
<dbReference type="PANTHER" id="PTHR43267">
    <property type="entry name" value="TRNA THREONYLCARBAMOYLADENOSINE DEHYDRATASE"/>
    <property type="match status" value="1"/>
</dbReference>
<dbReference type="GO" id="GO:0061503">
    <property type="term" value="F:tRNA threonylcarbamoyladenosine dehydratase"/>
    <property type="evidence" value="ECO:0007669"/>
    <property type="project" value="TreeGrafter"/>
</dbReference>